<reference evidence="2" key="1">
    <citation type="journal article" date="2022" name="bioRxiv">
        <title>Sequencing and chromosome-scale assembly of the giantPleurodeles waltlgenome.</title>
        <authorList>
            <person name="Brown T."/>
            <person name="Elewa A."/>
            <person name="Iarovenko S."/>
            <person name="Subramanian E."/>
            <person name="Araus A.J."/>
            <person name="Petzold A."/>
            <person name="Susuki M."/>
            <person name="Suzuki K.-i.T."/>
            <person name="Hayashi T."/>
            <person name="Toyoda A."/>
            <person name="Oliveira C."/>
            <person name="Osipova E."/>
            <person name="Leigh N.D."/>
            <person name="Simon A."/>
            <person name="Yun M.H."/>
        </authorList>
    </citation>
    <scope>NUCLEOTIDE SEQUENCE</scope>
    <source>
        <strain evidence="2">20211129_DDA</strain>
        <tissue evidence="2">Liver</tissue>
    </source>
</reference>
<dbReference type="Proteomes" id="UP001066276">
    <property type="component" value="Chromosome 4_1"/>
</dbReference>
<gene>
    <name evidence="2" type="ORF">NDU88_005960</name>
</gene>
<dbReference type="AlphaFoldDB" id="A0AAV7TE66"/>
<accession>A0AAV7TE66</accession>
<feature type="compositionally biased region" description="Basic residues" evidence="1">
    <location>
        <begin position="142"/>
        <end position="156"/>
    </location>
</feature>
<evidence type="ECO:0000313" key="3">
    <source>
        <dbReference type="Proteomes" id="UP001066276"/>
    </source>
</evidence>
<evidence type="ECO:0000313" key="2">
    <source>
        <dbReference type="EMBL" id="KAJ1174137.1"/>
    </source>
</evidence>
<sequence>MQPSMEPDIPSYAAPAEGKRQPRGKMGQLLIRVAPTPPSCMSPPFGLTVLLQCPSPSLCVAAALSASSAEVQGEGATLLRRNTGPTLLRDPRVCLIRRGPQSPGITQRQFVLWAPLGPCSRASRVPELAHEGFQLEASCRRGMPKGKTKPKPKRPTRISAKAAESKLRTPISGTDGVLKNKGIVRNQI</sequence>
<feature type="region of interest" description="Disordered" evidence="1">
    <location>
        <begin position="1"/>
        <end position="23"/>
    </location>
</feature>
<evidence type="ECO:0000256" key="1">
    <source>
        <dbReference type="SAM" id="MobiDB-lite"/>
    </source>
</evidence>
<comment type="caution">
    <text evidence="2">The sequence shown here is derived from an EMBL/GenBank/DDBJ whole genome shotgun (WGS) entry which is preliminary data.</text>
</comment>
<organism evidence="2 3">
    <name type="scientific">Pleurodeles waltl</name>
    <name type="common">Iberian ribbed newt</name>
    <dbReference type="NCBI Taxonomy" id="8319"/>
    <lineage>
        <taxon>Eukaryota</taxon>
        <taxon>Metazoa</taxon>
        <taxon>Chordata</taxon>
        <taxon>Craniata</taxon>
        <taxon>Vertebrata</taxon>
        <taxon>Euteleostomi</taxon>
        <taxon>Amphibia</taxon>
        <taxon>Batrachia</taxon>
        <taxon>Caudata</taxon>
        <taxon>Salamandroidea</taxon>
        <taxon>Salamandridae</taxon>
        <taxon>Pleurodelinae</taxon>
        <taxon>Pleurodeles</taxon>
    </lineage>
</organism>
<proteinExistence type="predicted"/>
<dbReference type="EMBL" id="JANPWB010000007">
    <property type="protein sequence ID" value="KAJ1174137.1"/>
    <property type="molecule type" value="Genomic_DNA"/>
</dbReference>
<keyword evidence="3" id="KW-1185">Reference proteome</keyword>
<feature type="region of interest" description="Disordered" evidence="1">
    <location>
        <begin position="141"/>
        <end position="165"/>
    </location>
</feature>
<protein>
    <submittedName>
        <fullName evidence="2">Uncharacterized protein</fullName>
    </submittedName>
</protein>
<name>A0AAV7TE66_PLEWA</name>